<reference evidence="1" key="1">
    <citation type="submission" date="2018-02" db="EMBL/GenBank/DDBJ databases">
        <title>Rhizophora mucronata_Transcriptome.</title>
        <authorList>
            <person name="Meera S.P."/>
            <person name="Sreeshan A."/>
            <person name="Augustine A."/>
        </authorList>
    </citation>
    <scope>NUCLEOTIDE SEQUENCE</scope>
    <source>
        <tissue evidence="1">Leaf</tissue>
    </source>
</reference>
<organism evidence="1">
    <name type="scientific">Rhizophora mucronata</name>
    <name type="common">Asiatic mangrove</name>
    <dbReference type="NCBI Taxonomy" id="61149"/>
    <lineage>
        <taxon>Eukaryota</taxon>
        <taxon>Viridiplantae</taxon>
        <taxon>Streptophyta</taxon>
        <taxon>Embryophyta</taxon>
        <taxon>Tracheophyta</taxon>
        <taxon>Spermatophyta</taxon>
        <taxon>Magnoliopsida</taxon>
        <taxon>eudicotyledons</taxon>
        <taxon>Gunneridae</taxon>
        <taxon>Pentapetalae</taxon>
        <taxon>rosids</taxon>
        <taxon>fabids</taxon>
        <taxon>Malpighiales</taxon>
        <taxon>Rhizophoraceae</taxon>
        <taxon>Rhizophora</taxon>
    </lineage>
</organism>
<dbReference type="EMBL" id="GGEC01082895">
    <property type="protein sequence ID" value="MBX63379.1"/>
    <property type="molecule type" value="Transcribed_RNA"/>
</dbReference>
<sequence>MHIVNVHVSELIKEVIQHYF</sequence>
<protein>
    <submittedName>
        <fullName evidence="1">Uncharacterized protein</fullName>
    </submittedName>
</protein>
<proteinExistence type="predicted"/>
<evidence type="ECO:0000313" key="1">
    <source>
        <dbReference type="EMBL" id="MBX63379.1"/>
    </source>
</evidence>
<dbReference type="AlphaFoldDB" id="A0A2P2Q918"/>
<accession>A0A2P2Q918</accession>
<name>A0A2P2Q918_RHIMU</name>